<feature type="transmembrane region" description="Helical" evidence="5">
    <location>
        <begin position="278"/>
        <end position="295"/>
    </location>
</feature>
<feature type="transmembrane region" description="Helical" evidence="5">
    <location>
        <begin position="423"/>
        <end position="442"/>
    </location>
</feature>
<dbReference type="InterPro" id="IPR002110">
    <property type="entry name" value="Ankyrin_rpt"/>
</dbReference>
<dbReference type="STRING" id="644358.A0A0C4EDL3"/>
<gene>
    <name evidence="7" type="ORF">MAPG_10817</name>
</gene>
<dbReference type="InterPro" id="IPR036770">
    <property type="entry name" value="Ankyrin_rpt-contain_sf"/>
</dbReference>
<feature type="signal peptide" evidence="6">
    <location>
        <begin position="1"/>
        <end position="22"/>
    </location>
</feature>
<dbReference type="EMBL" id="ADBL01002671">
    <property type="status" value="NOT_ANNOTATED_CDS"/>
    <property type="molecule type" value="Genomic_DNA"/>
</dbReference>
<feature type="region of interest" description="Disordered" evidence="4">
    <location>
        <begin position="142"/>
        <end position="175"/>
    </location>
</feature>
<dbReference type="OrthoDB" id="194358at2759"/>
<keyword evidence="1" id="KW-0677">Repeat</keyword>
<dbReference type="SMART" id="SM00248">
    <property type="entry name" value="ANK"/>
    <property type="match status" value="8"/>
</dbReference>
<feature type="repeat" description="ANK" evidence="3">
    <location>
        <begin position="1100"/>
        <end position="1132"/>
    </location>
</feature>
<evidence type="ECO:0000313" key="7">
    <source>
        <dbReference type="EMBL" id="KLU91868.1"/>
    </source>
</evidence>
<dbReference type="PROSITE" id="PS51257">
    <property type="entry name" value="PROKAR_LIPOPROTEIN"/>
    <property type="match status" value="1"/>
</dbReference>
<dbReference type="Proteomes" id="UP000011715">
    <property type="component" value="Unassembled WGS sequence"/>
</dbReference>
<evidence type="ECO:0000313" key="8">
    <source>
        <dbReference type="EnsemblFungi" id="MAPG_10817T0"/>
    </source>
</evidence>
<reference evidence="7" key="3">
    <citation type="submission" date="2011-03" db="EMBL/GenBank/DDBJ databases">
        <title>Annotation of Magnaporthe poae ATCC 64411.</title>
        <authorList>
            <person name="Ma L.-J."/>
            <person name="Dead R."/>
            <person name="Young S.K."/>
            <person name="Zeng Q."/>
            <person name="Gargeya S."/>
            <person name="Fitzgerald M."/>
            <person name="Haas B."/>
            <person name="Abouelleil A."/>
            <person name="Alvarado L."/>
            <person name="Arachchi H.M."/>
            <person name="Berlin A."/>
            <person name="Brown A."/>
            <person name="Chapman S.B."/>
            <person name="Chen Z."/>
            <person name="Dunbar C."/>
            <person name="Freedman E."/>
            <person name="Gearin G."/>
            <person name="Gellesch M."/>
            <person name="Goldberg J."/>
            <person name="Griggs A."/>
            <person name="Gujja S."/>
            <person name="Heiman D."/>
            <person name="Howarth C."/>
            <person name="Larson L."/>
            <person name="Lui A."/>
            <person name="MacDonald P.J.P."/>
            <person name="Mehta T."/>
            <person name="Montmayeur A."/>
            <person name="Murphy C."/>
            <person name="Neiman D."/>
            <person name="Pearson M."/>
            <person name="Priest M."/>
            <person name="Roberts A."/>
            <person name="Saif S."/>
            <person name="Shea T."/>
            <person name="Shenoy N."/>
            <person name="Sisk P."/>
            <person name="Stolte C."/>
            <person name="Sykes S."/>
            <person name="Yandava C."/>
            <person name="Wortman J."/>
            <person name="Nusbaum C."/>
            <person name="Birren B."/>
        </authorList>
    </citation>
    <scope>NUCLEOTIDE SEQUENCE</scope>
    <source>
        <strain evidence="7">ATCC 64411</strain>
    </source>
</reference>
<dbReference type="Pfam" id="PF00023">
    <property type="entry name" value="Ank"/>
    <property type="match status" value="1"/>
</dbReference>
<feature type="repeat" description="ANK" evidence="3">
    <location>
        <begin position="1262"/>
        <end position="1282"/>
    </location>
</feature>
<dbReference type="PRINTS" id="PR01415">
    <property type="entry name" value="ANKYRIN"/>
</dbReference>
<feature type="repeat" description="ANK" evidence="3">
    <location>
        <begin position="1034"/>
        <end position="1066"/>
    </location>
</feature>
<feature type="compositionally biased region" description="Polar residues" evidence="4">
    <location>
        <begin position="155"/>
        <end position="170"/>
    </location>
</feature>
<proteinExistence type="predicted"/>
<feature type="repeat" description="ANK" evidence="3">
    <location>
        <begin position="1229"/>
        <end position="1261"/>
    </location>
</feature>
<dbReference type="EnsemblFungi" id="MAPG_10817T0">
    <property type="protein sequence ID" value="MAPG_10817T0"/>
    <property type="gene ID" value="MAPG_10817"/>
</dbReference>
<feature type="region of interest" description="Disordered" evidence="4">
    <location>
        <begin position="657"/>
        <end position="688"/>
    </location>
</feature>
<dbReference type="eggNOG" id="KOG4177">
    <property type="taxonomic scope" value="Eukaryota"/>
</dbReference>
<feature type="repeat" description="ANK" evidence="3">
    <location>
        <begin position="1196"/>
        <end position="1228"/>
    </location>
</feature>
<evidence type="ECO:0000313" key="9">
    <source>
        <dbReference type="Proteomes" id="UP000011715"/>
    </source>
</evidence>
<organism evidence="8 9">
    <name type="scientific">Magnaporthiopsis poae (strain ATCC 64411 / 73-15)</name>
    <name type="common">Kentucky bluegrass fungus</name>
    <name type="synonym">Magnaporthe poae</name>
    <dbReference type="NCBI Taxonomy" id="644358"/>
    <lineage>
        <taxon>Eukaryota</taxon>
        <taxon>Fungi</taxon>
        <taxon>Dikarya</taxon>
        <taxon>Ascomycota</taxon>
        <taxon>Pezizomycotina</taxon>
        <taxon>Sordariomycetes</taxon>
        <taxon>Sordariomycetidae</taxon>
        <taxon>Magnaporthales</taxon>
        <taxon>Magnaporthaceae</taxon>
        <taxon>Magnaporthiopsis</taxon>
    </lineage>
</organism>
<dbReference type="PANTHER" id="PTHR24198:SF165">
    <property type="entry name" value="ANKYRIN REPEAT-CONTAINING PROTEIN-RELATED"/>
    <property type="match status" value="1"/>
</dbReference>
<keyword evidence="2 3" id="KW-0040">ANK repeat</keyword>
<name>A0A0C4EDL3_MAGP6</name>
<feature type="chain" id="PRO_5007393516" evidence="6">
    <location>
        <begin position="23"/>
        <end position="1289"/>
    </location>
</feature>
<dbReference type="Pfam" id="PF12796">
    <property type="entry name" value="Ank_2"/>
    <property type="match status" value="2"/>
</dbReference>
<keyword evidence="5" id="KW-0472">Membrane</keyword>
<dbReference type="Gene3D" id="1.25.40.20">
    <property type="entry name" value="Ankyrin repeat-containing domain"/>
    <property type="match status" value="4"/>
</dbReference>
<evidence type="ECO:0000256" key="4">
    <source>
        <dbReference type="SAM" id="MobiDB-lite"/>
    </source>
</evidence>
<reference evidence="8" key="4">
    <citation type="journal article" date="2015" name="G3 (Bethesda)">
        <title>Genome sequences of three phytopathogenic species of the Magnaporthaceae family of fungi.</title>
        <authorList>
            <person name="Okagaki L.H."/>
            <person name="Nunes C.C."/>
            <person name="Sailsbery J."/>
            <person name="Clay B."/>
            <person name="Brown D."/>
            <person name="John T."/>
            <person name="Oh Y."/>
            <person name="Young N."/>
            <person name="Fitzgerald M."/>
            <person name="Haas B.J."/>
            <person name="Zeng Q."/>
            <person name="Young S."/>
            <person name="Adiconis X."/>
            <person name="Fan L."/>
            <person name="Levin J.Z."/>
            <person name="Mitchell T.K."/>
            <person name="Okubara P.A."/>
            <person name="Farman M.L."/>
            <person name="Kohn L.M."/>
            <person name="Birren B."/>
            <person name="Ma L.-J."/>
            <person name="Dean R.A."/>
        </authorList>
    </citation>
    <scope>NUCLEOTIDE SEQUENCE</scope>
    <source>
        <strain evidence="8">ATCC 64411 / 73-15</strain>
    </source>
</reference>
<evidence type="ECO:0000256" key="2">
    <source>
        <dbReference type="ARBA" id="ARBA00023043"/>
    </source>
</evidence>
<dbReference type="VEuPathDB" id="FungiDB:MAPG_10817"/>
<evidence type="ECO:0000256" key="5">
    <source>
        <dbReference type="SAM" id="Phobius"/>
    </source>
</evidence>
<feature type="repeat" description="ANK" evidence="3">
    <location>
        <begin position="1133"/>
        <end position="1153"/>
    </location>
</feature>
<keyword evidence="5" id="KW-0812">Transmembrane</keyword>
<dbReference type="PANTHER" id="PTHR24198">
    <property type="entry name" value="ANKYRIN REPEAT AND PROTEIN KINASE DOMAIN-CONTAINING PROTEIN"/>
    <property type="match status" value="1"/>
</dbReference>
<keyword evidence="6" id="KW-0732">Signal</keyword>
<dbReference type="OMA" id="WRIAAVE"/>
<accession>A0A0C4EDL3</accession>
<dbReference type="Pfam" id="PF13637">
    <property type="entry name" value="Ank_4"/>
    <property type="match status" value="1"/>
</dbReference>
<evidence type="ECO:0000256" key="6">
    <source>
        <dbReference type="SAM" id="SignalP"/>
    </source>
</evidence>
<dbReference type="PROSITE" id="PS50088">
    <property type="entry name" value="ANK_REPEAT"/>
    <property type="match status" value="8"/>
</dbReference>
<reference evidence="8" key="5">
    <citation type="submission" date="2015-06" db="UniProtKB">
        <authorList>
            <consortium name="EnsemblFungi"/>
        </authorList>
    </citation>
    <scope>IDENTIFICATION</scope>
    <source>
        <strain evidence="8">ATCC 64411</strain>
    </source>
</reference>
<keyword evidence="9" id="KW-1185">Reference proteome</keyword>
<dbReference type="EMBL" id="GL876978">
    <property type="protein sequence ID" value="KLU91868.1"/>
    <property type="molecule type" value="Genomic_DNA"/>
</dbReference>
<feature type="transmembrane region" description="Helical" evidence="5">
    <location>
        <begin position="315"/>
        <end position="338"/>
    </location>
</feature>
<feature type="transmembrane region" description="Helical" evidence="5">
    <location>
        <begin position="63"/>
        <end position="84"/>
    </location>
</feature>
<sequence>MSAAEKLKFLLVLLLFAGCVAAADAGDDFSNSLFSDLAPLLALFGERVTMQFMSQSTGWADNIILAMAPLGVITAIVGAIRVGGPSWLRAIIGRARESRAVVESELMSSTSHEVCELWNGQEIVRVMGKGPILEFIILSRKGSGENGGRARATTRKTGSTSETESCSAGDQETAPKIMKLRSAEDCLPEFQPTIRDLVFGNRLHQRQDTYRPNLASQLKSAIYDIFGKSALPDQDPETAPLSPSAPTPQKVHAVIRNTEAHTPNLTLNVHNQVGRGELYIVAACGTVLQLGVLVYSGLATRLLMFPKDGNPVAEYAFPCTAAGALLLVVGMLVCSHVVESATSETRYRPKDGMEARVVWLQRSGTVNDQAFEPFAIFPPESQPIITTSHRASLRKQGRKTMASIFSALSVRISDMVGIKVEELVTVVGVFVSISGFILQFTGLRAMHWSASVTQLGATALMTILRAWVRRNLAENPKAVPLVPGHELDWLAMTLGGKDSSAPWLHPPKDDGQWDERSRPWADNGHWNWRIAAVEDPARIDPTQSKGSGSWPSAHRVMEIRRDLGELADWHGPASTEAISLARAIEETMDALFGPDSVGGEFTWSLKALWSLERPDYESIPFHVRRHGGRWRAYSDEIEAALSLWLYSVDKQENDVEVAKEKKQKEPLDARETRGKDGGERPKDDAWLRKETSAKPSLRLLGSHTAALYRDLQWWMPDGAARVIEMDDIKPENDSSTMEVEAHRIVGFMSGVRFPPADVDIYLYERKSPKSPCEDAPLAVESYSPLKTLYAQHMFSAFMWAAAKAMKRIEDRADIRPAQRDGEGGDSTWQSIALRNTRLSKMAQDIQATGLGSLEEIYLAIIPPLSVRQKLPQADAIVELARQHAKQHEQLQHWKQAGDAYLWLFRMAKTFPEQSGITTKATAVLMEYLKTITQTLELRKAQQYEEEDIRELKGLKSDLEKELKTGCSSTLSSLMRLYEEQGRQWKCDLMQETGSAGSYPGIFNFTPLHQHVGSDSWRFEEILREEKDANPKDIHDWTPLHYAATKGSARAIERLLKRGADVNARDLLGWTPLYYACQTGQIAIVRNLLREGAELDVRGRDGVAPLHCAAISGHFNVVRQLIEAGAALDILDASGTTPLHWAAYNGHKDVVEYLWQDANKKLRDHYGRTALHLAAITGMAEVVRLLKSAEKEAKDRNGRTPLHLAATKGHKAVARLLVQKNVDKEAKDLDGWTPLHWAAKNGHEAVARLLVQAGADKNAEDELRRTPLHLAAENGHKAVARLLAACAGGR</sequence>
<dbReference type="PROSITE" id="PS50297">
    <property type="entry name" value="ANK_REP_REGION"/>
    <property type="match status" value="8"/>
</dbReference>
<reference evidence="9" key="1">
    <citation type="submission" date="2010-05" db="EMBL/GenBank/DDBJ databases">
        <title>The genome sequence of Magnaporthe poae strain ATCC 64411.</title>
        <authorList>
            <person name="Ma L.-J."/>
            <person name="Dead R."/>
            <person name="Young S."/>
            <person name="Zeng Q."/>
            <person name="Koehrsen M."/>
            <person name="Alvarado L."/>
            <person name="Berlin A."/>
            <person name="Chapman S.B."/>
            <person name="Chen Z."/>
            <person name="Freedman E."/>
            <person name="Gellesch M."/>
            <person name="Goldberg J."/>
            <person name="Griggs A."/>
            <person name="Gujja S."/>
            <person name="Heilman E.R."/>
            <person name="Heiman D."/>
            <person name="Hepburn T."/>
            <person name="Howarth C."/>
            <person name="Jen D."/>
            <person name="Larson L."/>
            <person name="Mehta T."/>
            <person name="Neiman D."/>
            <person name="Pearson M."/>
            <person name="Roberts A."/>
            <person name="Saif S."/>
            <person name="Shea T."/>
            <person name="Shenoy N."/>
            <person name="Sisk P."/>
            <person name="Stolte C."/>
            <person name="Sykes S."/>
            <person name="Walk T."/>
            <person name="White J."/>
            <person name="Yandava C."/>
            <person name="Haas B."/>
            <person name="Nusbaum C."/>
            <person name="Birren B."/>
        </authorList>
    </citation>
    <scope>NUCLEOTIDE SEQUENCE [LARGE SCALE GENOMIC DNA]</scope>
    <source>
        <strain evidence="9">ATCC 64411 / 73-15</strain>
    </source>
</reference>
<feature type="repeat" description="ANK" evidence="3">
    <location>
        <begin position="1067"/>
        <end position="1099"/>
    </location>
</feature>
<dbReference type="SUPFAM" id="SSF48403">
    <property type="entry name" value="Ankyrin repeat"/>
    <property type="match status" value="1"/>
</dbReference>
<evidence type="ECO:0000256" key="3">
    <source>
        <dbReference type="PROSITE-ProRule" id="PRU00023"/>
    </source>
</evidence>
<protein>
    <submittedName>
        <fullName evidence="7 8">Uncharacterized protein</fullName>
    </submittedName>
</protein>
<feature type="repeat" description="ANK" evidence="3">
    <location>
        <begin position="1165"/>
        <end position="1197"/>
    </location>
</feature>
<evidence type="ECO:0000256" key="1">
    <source>
        <dbReference type="ARBA" id="ARBA00022737"/>
    </source>
</evidence>
<reference evidence="7" key="2">
    <citation type="submission" date="2010-05" db="EMBL/GenBank/DDBJ databases">
        <title>The Genome Sequence of Magnaporthe poae strain ATCC 64411.</title>
        <authorList>
            <consortium name="The Broad Institute Genome Sequencing Platform"/>
            <consortium name="Broad Institute Genome Sequencing Center for Infectious Disease"/>
            <person name="Ma L.-J."/>
            <person name="Dead R."/>
            <person name="Young S."/>
            <person name="Zeng Q."/>
            <person name="Koehrsen M."/>
            <person name="Alvarado L."/>
            <person name="Berlin A."/>
            <person name="Chapman S.B."/>
            <person name="Chen Z."/>
            <person name="Freedman E."/>
            <person name="Gellesch M."/>
            <person name="Goldberg J."/>
            <person name="Griggs A."/>
            <person name="Gujja S."/>
            <person name="Heilman E.R."/>
            <person name="Heiman D."/>
            <person name="Hepburn T."/>
            <person name="Howarth C."/>
            <person name="Jen D."/>
            <person name="Larson L."/>
            <person name="Mehta T."/>
            <person name="Neiman D."/>
            <person name="Pearson M."/>
            <person name="Roberts A."/>
            <person name="Saif S."/>
            <person name="Shea T."/>
            <person name="Shenoy N."/>
            <person name="Sisk P."/>
            <person name="Stolte C."/>
            <person name="Sykes S."/>
            <person name="Walk T."/>
            <person name="White J."/>
            <person name="Yandava C."/>
            <person name="Haas B."/>
            <person name="Nusbaum C."/>
            <person name="Birren B."/>
        </authorList>
    </citation>
    <scope>NUCLEOTIDE SEQUENCE</scope>
    <source>
        <strain evidence="7">ATCC 64411</strain>
    </source>
</reference>
<keyword evidence="5" id="KW-1133">Transmembrane helix</keyword>